<dbReference type="InterPro" id="IPR045584">
    <property type="entry name" value="Pilin-like"/>
</dbReference>
<dbReference type="AlphaFoldDB" id="A0A3E2VZ85"/>
<dbReference type="EMBL" id="QVEV01000007">
    <property type="protein sequence ID" value="RGC16775.1"/>
    <property type="molecule type" value="Genomic_DNA"/>
</dbReference>
<dbReference type="NCBIfam" id="TIGR02532">
    <property type="entry name" value="IV_pilin_GFxxxE"/>
    <property type="match status" value="1"/>
</dbReference>
<evidence type="ECO:0000256" key="1">
    <source>
        <dbReference type="SAM" id="Phobius"/>
    </source>
</evidence>
<comment type="caution">
    <text evidence="2">The sequence shown here is derived from an EMBL/GenBank/DDBJ whole genome shotgun (WGS) entry which is preliminary data.</text>
</comment>
<dbReference type="Gene3D" id="3.30.700.10">
    <property type="entry name" value="Glycoprotein, Type 4 Pilin"/>
    <property type="match status" value="1"/>
</dbReference>
<dbReference type="Pfam" id="PF07963">
    <property type="entry name" value="N_methyl"/>
    <property type="match status" value="1"/>
</dbReference>
<organism evidence="2 3">
    <name type="scientific">Clostridium innocuum</name>
    <dbReference type="NCBI Taxonomy" id="1522"/>
    <lineage>
        <taxon>Bacteria</taxon>
        <taxon>Bacillati</taxon>
        <taxon>Bacillota</taxon>
        <taxon>Clostridia</taxon>
        <taxon>Eubacteriales</taxon>
        <taxon>Clostridiaceae</taxon>
        <taxon>Clostridium</taxon>
    </lineage>
</organism>
<reference evidence="2 3" key="1">
    <citation type="submission" date="2018-08" db="EMBL/GenBank/DDBJ databases">
        <title>A genome reference for cultivated species of the human gut microbiota.</title>
        <authorList>
            <person name="Zou Y."/>
            <person name="Xue W."/>
            <person name="Luo G."/>
        </authorList>
    </citation>
    <scope>NUCLEOTIDE SEQUENCE [LARGE SCALE GENOMIC DNA]</scope>
    <source>
        <strain evidence="2 3">OF01-2LB</strain>
    </source>
</reference>
<name>A0A3E2VZ85_CLOIN</name>
<feature type="transmembrane region" description="Helical" evidence="1">
    <location>
        <begin position="27"/>
        <end position="52"/>
    </location>
</feature>
<dbReference type="Proteomes" id="UP000260025">
    <property type="component" value="Unassembled WGS sequence"/>
</dbReference>
<evidence type="ECO:0000313" key="3">
    <source>
        <dbReference type="Proteomes" id="UP000260025"/>
    </source>
</evidence>
<gene>
    <name evidence="2" type="ORF">DXA38_07005</name>
</gene>
<sequence length="294" mass="32532">MSTNREIYSTIRAKGDCMKKNKKGFTLVEIIVVLVIIGILLALAVPAVMSYVKEAADTKLISEARAVMVASKEKGIELVQKNQLDLLSTSENMEDIMKRAEVEGTLMEIYKNHANNGAGDFIVLIDETYVRYDDQKQKYEILTSYDNLFIKANAIHLALIKGEPLDIINQFCLNTPKAFINSEGANTGKKLRAALNEAGIASGDDYSFRIYANQSENNYTITISERKVNMSDIEQGNKVKVIQYDYSGKNGFSGTPIVKTANASVKLGEDSGGSQDDYAALKLDDIKDWEVISK</sequence>
<keyword evidence="1" id="KW-1133">Transmembrane helix</keyword>
<keyword evidence="1" id="KW-0472">Membrane</keyword>
<protein>
    <submittedName>
        <fullName evidence="2">Prepilin-type N-terminal cleavage/methylation domain-containing protein</fullName>
    </submittedName>
</protein>
<evidence type="ECO:0000313" key="2">
    <source>
        <dbReference type="EMBL" id="RGC16775.1"/>
    </source>
</evidence>
<dbReference type="OrthoDB" id="1653949at2"/>
<dbReference type="SUPFAM" id="SSF54523">
    <property type="entry name" value="Pili subunits"/>
    <property type="match status" value="1"/>
</dbReference>
<keyword evidence="1" id="KW-0812">Transmembrane</keyword>
<proteinExistence type="predicted"/>
<dbReference type="PROSITE" id="PS00409">
    <property type="entry name" value="PROKAR_NTER_METHYL"/>
    <property type="match status" value="1"/>
</dbReference>
<accession>A0A3E2VZ85</accession>
<dbReference type="InterPro" id="IPR012902">
    <property type="entry name" value="N_methyl_site"/>
</dbReference>